<sequence length="51" mass="5750">MLPQAQKRHGDILITLFANGHLADDSVPVQKETSHLLSDIRRYLKDGISHL</sequence>
<dbReference type="AlphaFoldDB" id="A0AAV2B3R0"/>
<protein>
    <submittedName>
        <fullName evidence="1">Uncharacterized protein</fullName>
    </submittedName>
</protein>
<name>A0AAV2B3R0_9ARAC</name>
<evidence type="ECO:0000313" key="2">
    <source>
        <dbReference type="Proteomes" id="UP001497382"/>
    </source>
</evidence>
<evidence type="ECO:0000313" key="1">
    <source>
        <dbReference type="EMBL" id="CAL1290896.1"/>
    </source>
</evidence>
<proteinExistence type="predicted"/>
<keyword evidence="2" id="KW-1185">Reference proteome</keyword>
<reference evidence="1 2" key="1">
    <citation type="submission" date="2024-04" db="EMBL/GenBank/DDBJ databases">
        <authorList>
            <person name="Rising A."/>
            <person name="Reimegard J."/>
            <person name="Sonavane S."/>
            <person name="Akerstrom W."/>
            <person name="Nylinder S."/>
            <person name="Hedman E."/>
            <person name="Kallberg Y."/>
        </authorList>
    </citation>
    <scope>NUCLEOTIDE SEQUENCE [LARGE SCALE GENOMIC DNA]</scope>
</reference>
<gene>
    <name evidence="1" type="ORF">LARSCL_LOCUS16760</name>
</gene>
<organism evidence="1 2">
    <name type="scientific">Larinioides sclopetarius</name>
    <dbReference type="NCBI Taxonomy" id="280406"/>
    <lineage>
        <taxon>Eukaryota</taxon>
        <taxon>Metazoa</taxon>
        <taxon>Ecdysozoa</taxon>
        <taxon>Arthropoda</taxon>
        <taxon>Chelicerata</taxon>
        <taxon>Arachnida</taxon>
        <taxon>Araneae</taxon>
        <taxon>Araneomorphae</taxon>
        <taxon>Entelegynae</taxon>
        <taxon>Araneoidea</taxon>
        <taxon>Araneidae</taxon>
        <taxon>Larinioides</taxon>
    </lineage>
</organism>
<accession>A0AAV2B3R0</accession>
<dbReference type="EMBL" id="CAXIEN010000271">
    <property type="protein sequence ID" value="CAL1290896.1"/>
    <property type="molecule type" value="Genomic_DNA"/>
</dbReference>
<dbReference type="Proteomes" id="UP001497382">
    <property type="component" value="Unassembled WGS sequence"/>
</dbReference>
<comment type="caution">
    <text evidence="1">The sequence shown here is derived from an EMBL/GenBank/DDBJ whole genome shotgun (WGS) entry which is preliminary data.</text>
</comment>